<feature type="transmembrane region" description="Helical" evidence="6">
    <location>
        <begin position="314"/>
        <end position="331"/>
    </location>
</feature>
<sequence length="343" mass="37930">MWKKRLFVGLVLLAVIVLVPYSVPIVFALVTAFVLEGGIRRLQQRLNLKRLYAVLIVFLSYLASLVAVAAFMVNTIFKQLVALSQKAPAFIQELYGTTILPIIDKWRHYSETLPNGVMFSVERTLENSVNSLDMLAKNIAQSLISLVAVIPAFMLEFLVYFVALFLISLELPLLKEKASTYLTQETKRKLNLIANQLGNAGIGFLVAQVVLSLLTFLMAYTGLWLLDISYTALLALLIVIVDILPILGTGSVLVPWAVIAIIQDNQPLGIGLLILFAVITIVRRIIEPKIYSTSMGISPLAAIISMYIGFKLLGFVGLFLGPTLIIIYDALKKSGIIQMKFKI</sequence>
<keyword evidence="5 6" id="KW-0472">Membrane</keyword>
<reference evidence="7 8" key="1">
    <citation type="submission" date="2024-09" db="EMBL/GenBank/DDBJ databases">
        <authorList>
            <person name="Sun Q."/>
            <person name="Mori K."/>
        </authorList>
    </citation>
    <scope>NUCLEOTIDE SEQUENCE [LARGE SCALE GENOMIC DNA]</scope>
    <source>
        <strain evidence="7 8">JCM 11201</strain>
    </source>
</reference>
<name>A0ABV5WPL4_9BACI</name>
<feature type="transmembrane region" description="Helical" evidence="6">
    <location>
        <begin position="143"/>
        <end position="167"/>
    </location>
</feature>
<evidence type="ECO:0000256" key="4">
    <source>
        <dbReference type="ARBA" id="ARBA00022989"/>
    </source>
</evidence>
<keyword evidence="3 6" id="KW-0812">Transmembrane</keyword>
<dbReference type="PANTHER" id="PTHR21716:SF68">
    <property type="entry name" value="TRANSPORT PROTEIN YTVI-RELATED"/>
    <property type="match status" value="1"/>
</dbReference>
<comment type="caution">
    <text evidence="7">The sequence shown here is derived from an EMBL/GenBank/DDBJ whole genome shotgun (WGS) entry which is preliminary data.</text>
</comment>
<dbReference type="Pfam" id="PF01594">
    <property type="entry name" value="AI-2E_transport"/>
    <property type="match status" value="1"/>
</dbReference>
<dbReference type="PANTHER" id="PTHR21716">
    <property type="entry name" value="TRANSMEMBRANE PROTEIN"/>
    <property type="match status" value="1"/>
</dbReference>
<feature type="transmembrane region" description="Helical" evidence="6">
    <location>
        <begin position="52"/>
        <end position="77"/>
    </location>
</feature>
<evidence type="ECO:0000313" key="7">
    <source>
        <dbReference type="EMBL" id="MFB9762564.1"/>
    </source>
</evidence>
<evidence type="ECO:0000256" key="2">
    <source>
        <dbReference type="ARBA" id="ARBA00009773"/>
    </source>
</evidence>
<dbReference type="RefSeq" id="WP_379952460.1">
    <property type="nucleotide sequence ID" value="NZ_JAPCYI010000001.1"/>
</dbReference>
<dbReference type="InterPro" id="IPR002549">
    <property type="entry name" value="AI-2E-like"/>
</dbReference>
<feature type="transmembrane region" description="Helical" evidence="6">
    <location>
        <begin position="202"/>
        <end position="226"/>
    </location>
</feature>
<dbReference type="NCBIfam" id="TIGR02872">
    <property type="entry name" value="spore_ytvI"/>
    <property type="match status" value="1"/>
</dbReference>
<evidence type="ECO:0000256" key="6">
    <source>
        <dbReference type="SAM" id="Phobius"/>
    </source>
</evidence>
<proteinExistence type="inferred from homology"/>
<organism evidence="7 8">
    <name type="scientific">Ectobacillus funiculus</name>
    <dbReference type="NCBI Taxonomy" id="137993"/>
    <lineage>
        <taxon>Bacteria</taxon>
        <taxon>Bacillati</taxon>
        <taxon>Bacillota</taxon>
        <taxon>Bacilli</taxon>
        <taxon>Bacillales</taxon>
        <taxon>Bacillaceae</taxon>
        <taxon>Ectobacillus</taxon>
    </lineage>
</organism>
<keyword evidence="4 6" id="KW-1133">Transmembrane helix</keyword>
<evidence type="ECO:0000256" key="3">
    <source>
        <dbReference type="ARBA" id="ARBA00022692"/>
    </source>
</evidence>
<dbReference type="InterPro" id="IPR014227">
    <property type="entry name" value="YtvI-like"/>
</dbReference>
<gene>
    <name evidence="7" type="primary">ytvI</name>
    <name evidence="7" type="ORF">ACFFMS_30525</name>
</gene>
<accession>A0ABV5WPL4</accession>
<protein>
    <submittedName>
        <fullName evidence="7">Sporulation integral membrane protein YtvI</fullName>
    </submittedName>
</protein>
<comment type="subcellular location">
    <subcellularLocation>
        <location evidence="1">Membrane</location>
        <topology evidence="1">Multi-pass membrane protein</topology>
    </subcellularLocation>
</comment>
<evidence type="ECO:0000256" key="5">
    <source>
        <dbReference type="ARBA" id="ARBA00023136"/>
    </source>
</evidence>
<evidence type="ECO:0000313" key="8">
    <source>
        <dbReference type="Proteomes" id="UP001589609"/>
    </source>
</evidence>
<feature type="transmembrane region" description="Helical" evidence="6">
    <location>
        <begin position="268"/>
        <end position="286"/>
    </location>
</feature>
<dbReference type="Proteomes" id="UP001589609">
    <property type="component" value="Unassembled WGS sequence"/>
</dbReference>
<evidence type="ECO:0000256" key="1">
    <source>
        <dbReference type="ARBA" id="ARBA00004141"/>
    </source>
</evidence>
<keyword evidence="8" id="KW-1185">Reference proteome</keyword>
<comment type="similarity">
    <text evidence="2">Belongs to the autoinducer-2 exporter (AI-2E) (TC 2.A.86) family.</text>
</comment>
<dbReference type="EMBL" id="JBHMAF010000199">
    <property type="protein sequence ID" value="MFB9762564.1"/>
    <property type="molecule type" value="Genomic_DNA"/>
</dbReference>
<feature type="transmembrane region" description="Helical" evidence="6">
    <location>
        <begin position="233"/>
        <end position="262"/>
    </location>
</feature>